<feature type="region of interest" description="Disordered" evidence="9">
    <location>
        <begin position="475"/>
        <end position="574"/>
    </location>
</feature>
<feature type="compositionally biased region" description="Basic and acidic residues" evidence="9">
    <location>
        <begin position="518"/>
        <end position="527"/>
    </location>
</feature>
<dbReference type="PRINTS" id="PR00237">
    <property type="entry name" value="GPCRRHODOPSN"/>
</dbReference>
<feature type="transmembrane region" description="Helical" evidence="10">
    <location>
        <begin position="62"/>
        <end position="86"/>
    </location>
</feature>
<evidence type="ECO:0000256" key="5">
    <source>
        <dbReference type="ARBA" id="ARBA00023040"/>
    </source>
</evidence>
<dbReference type="InterPro" id="IPR000276">
    <property type="entry name" value="GPCR_Rhodpsn"/>
</dbReference>
<feature type="region of interest" description="Disordered" evidence="9">
    <location>
        <begin position="1"/>
        <end position="20"/>
    </location>
</feature>
<dbReference type="GO" id="GO:0042277">
    <property type="term" value="F:peptide binding"/>
    <property type="evidence" value="ECO:0007669"/>
    <property type="project" value="TreeGrafter"/>
</dbReference>
<feature type="transmembrane region" description="Helical" evidence="10">
    <location>
        <begin position="106"/>
        <end position="124"/>
    </location>
</feature>
<dbReference type="SUPFAM" id="SSF81321">
    <property type="entry name" value="Family A G protein-coupled receptor-like"/>
    <property type="match status" value="1"/>
</dbReference>
<dbReference type="InterPro" id="IPR017452">
    <property type="entry name" value="GPCR_Rhodpsn_7TM"/>
</dbReference>
<comment type="caution">
    <text evidence="12">The sequence shown here is derived from an EMBL/GenBank/DDBJ whole genome shotgun (WGS) entry which is preliminary data.</text>
</comment>
<comment type="subcellular location">
    <subcellularLocation>
        <location evidence="1">Cell membrane</location>
        <topology evidence="1">Multi-pass membrane protein</topology>
    </subcellularLocation>
</comment>
<feature type="compositionally biased region" description="Basic and acidic residues" evidence="9">
    <location>
        <begin position="611"/>
        <end position="628"/>
    </location>
</feature>
<feature type="compositionally biased region" description="Basic and acidic residues" evidence="9">
    <location>
        <begin position="368"/>
        <end position="380"/>
    </location>
</feature>
<feature type="transmembrane region" description="Helical" evidence="10">
    <location>
        <begin position="28"/>
        <end position="55"/>
    </location>
</feature>
<proteinExistence type="predicted"/>
<evidence type="ECO:0000256" key="2">
    <source>
        <dbReference type="ARBA" id="ARBA00022475"/>
    </source>
</evidence>
<dbReference type="OrthoDB" id="10044919at2759"/>
<feature type="region of interest" description="Disordered" evidence="9">
    <location>
        <begin position="338"/>
        <end position="389"/>
    </location>
</feature>
<feature type="compositionally biased region" description="Polar residues" evidence="9">
    <location>
        <begin position="587"/>
        <end position="597"/>
    </location>
</feature>
<feature type="compositionally biased region" description="Polar residues" evidence="9">
    <location>
        <begin position="351"/>
        <end position="360"/>
    </location>
</feature>
<protein>
    <recommendedName>
        <fullName evidence="11">G-protein coupled receptors family 1 profile domain-containing protein</fullName>
    </recommendedName>
</protein>
<evidence type="ECO:0000313" key="13">
    <source>
        <dbReference type="Proteomes" id="UP000245119"/>
    </source>
</evidence>
<dbReference type="EMBL" id="PZQS01000004">
    <property type="protein sequence ID" value="PVD32539.1"/>
    <property type="molecule type" value="Genomic_DNA"/>
</dbReference>
<evidence type="ECO:0000259" key="11">
    <source>
        <dbReference type="PROSITE" id="PS50262"/>
    </source>
</evidence>
<organism evidence="12 13">
    <name type="scientific">Pomacea canaliculata</name>
    <name type="common">Golden apple snail</name>
    <dbReference type="NCBI Taxonomy" id="400727"/>
    <lineage>
        <taxon>Eukaryota</taxon>
        <taxon>Metazoa</taxon>
        <taxon>Spiralia</taxon>
        <taxon>Lophotrochozoa</taxon>
        <taxon>Mollusca</taxon>
        <taxon>Gastropoda</taxon>
        <taxon>Caenogastropoda</taxon>
        <taxon>Architaenioglossa</taxon>
        <taxon>Ampullarioidea</taxon>
        <taxon>Ampullariidae</taxon>
        <taxon>Pomacea</taxon>
    </lineage>
</organism>
<keyword evidence="7" id="KW-0675">Receptor</keyword>
<dbReference type="GO" id="GO:0004930">
    <property type="term" value="F:G protein-coupled receptor activity"/>
    <property type="evidence" value="ECO:0007669"/>
    <property type="project" value="UniProtKB-KW"/>
</dbReference>
<keyword evidence="6 10" id="KW-0472">Membrane</keyword>
<evidence type="ECO:0000313" key="12">
    <source>
        <dbReference type="EMBL" id="PVD32539.1"/>
    </source>
</evidence>
<dbReference type="PANTHER" id="PTHR24229:SF40">
    <property type="entry name" value="ALLATOSTATIN C RECEPTOR 1-RELATED"/>
    <property type="match status" value="1"/>
</dbReference>
<feature type="transmembrane region" description="Helical" evidence="10">
    <location>
        <begin position="301"/>
        <end position="324"/>
    </location>
</feature>
<sequence>MNTTLTNTTSPPVPDKHHSPQIDDRARLVLVVLGVSIVIMGVLGNSFILVCVLIFRRLHLAHYLFLCSLVAADLILSGYVVLFFVIHLALSDDWMVKGLSCKLNGIFLIAAGWSVVLSLFVLTLNRYLYLCKRTWFDFLFGKEVCIIITLSIWVGGLVGTLPTLLDHTFHLDPVLHICTYNRKESYYISAIGLVLLIVICGSIFCIVYEIYRTARALELRNEAVMSLRDLDREEGERDRDFRLRPTYKRKGTIDVPLESPISKRELRFAWGLVVINLCRLLLSLPFLVVSLVDRTIKGSPVVHQVAFFLMMLNSCMNWVILLVFDLALKRSLKKAMCGQGMHGDQSRNKKGLSSDTSSGSRWPKIKKDRSLSRDQRSRGYDEEEESEEATASRRRRLKSCWYGDEPSLGGSETEEEQRKRPERADWKRHAFWNLKRPEPPQPQEVVEEKHEDEYAGQSFLSRQLNLWLSGNDCQDATVEPDTDHEQGTGSRHSGSRKSSPVRFQKRSTSSVGSNDEGDQPRVRDATRRKSKMADMVIQVDKNGEKVAGRTQSGGAGGAGGRGPPQREQQNERHDSVVRAVRRKMTHFSYSSTASSPEVSRKEKVKTHWKNLAHDAARAEKDKEPRDSYNEPPGTRETLFGSQFCCLFFRKAPVLVAVCGRVHSVTVSRPLTEMEMLFPRITRATDDSSTPRPSQAEGVIMESEGFTLALQYWLEDDRPRSTAGRFSARHCCDVCGICVDED</sequence>
<dbReference type="Proteomes" id="UP000245119">
    <property type="component" value="Linkage Group LG4"/>
</dbReference>
<feature type="domain" description="G-protein coupled receptors family 1 profile" evidence="11">
    <location>
        <begin position="44"/>
        <end position="321"/>
    </location>
</feature>
<evidence type="ECO:0000256" key="8">
    <source>
        <dbReference type="ARBA" id="ARBA00023224"/>
    </source>
</evidence>
<keyword evidence="2" id="KW-1003">Cell membrane</keyword>
<evidence type="ECO:0000256" key="7">
    <source>
        <dbReference type="ARBA" id="ARBA00023170"/>
    </source>
</evidence>
<feature type="region of interest" description="Disordered" evidence="9">
    <location>
        <begin position="587"/>
        <end position="633"/>
    </location>
</feature>
<reference evidence="12 13" key="1">
    <citation type="submission" date="2018-04" db="EMBL/GenBank/DDBJ databases">
        <title>The genome of golden apple snail Pomacea canaliculata provides insight into stress tolerance and invasive adaptation.</title>
        <authorList>
            <person name="Liu C."/>
            <person name="Liu B."/>
            <person name="Ren Y."/>
            <person name="Zhang Y."/>
            <person name="Wang H."/>
            <person name="Li S."/>
            <person name="Jiang F."/>
            <person name="Yin L."/>
            <person name="Zhang G."/>
            <person name="Qian W."/>
            <person name="Fan W."/>
        </authorList>
    </citation>
    <scope>NUCLEOTIDE SEQUENCE [LARGE SCALE GENOMIC DNA]</scope>
    <source>
        <strain evidence="12">SZHN2017</strain>
        <tissue evidence="12">Muscle</tissue>
    </source>
</reference>
<feature type="region of interest" description="Disordered" evidence="9">
    <location>
        <begin position="431"/>
        <end position="452"/>
    </location>
</feature>
<evidence type="ECO:0000256" key="4">
    <source>
        <dbReference type="ARBA" id="ARBA00022989"/>
    </source>
</evidence>
<dbReference type="PANTHER" id="PTHR24229">
    <property type="entry name" value="NEUROPEPTIDES RECEPTOR"/>
    <property type="match status" value="1"/>
</dbReference>
<dbReference type="CDD" id="cd00637">
    <property type="entry name" value="7tm_classA_rhodopsin-like"/>
    <property type="match status" value="1"/>
</dbReference>
<keyword evidence="3 10" id="KW-0812">Transmembrane</keyword>
<evidence type="ECO:0000256" key="6">
    <source>
        <dbReference type="ARBA" id="ARBA00023136"/>
    </source>
</evidence>
<keyword evidence="13" id="KW-1185">Reference proteome</keyword>
<accession>A0A2T7PGJ6</accession>
<dbReference type="Gene3D" id="1.20.1070.10">
    <property type="entry name" value="Rhodopsin 7-helix transmembrane proteins"/>
    <property type="match status" value="1"/>
</dbReference>
<evidence type="ECO:0000256" key="1">
    <source>
        <dbReference type="ARBA" id="ARBA00004651"/>
    </source>
</evidence>
<keyword evidence="8" id="KW-0807">Transducer</keyword>
<feature type="compositionally biased region" description="Polar residues" evidence="9">
    <location>
        <begin position="1"/>
        <end position="10"/>
    </location>
</feature>
<evidence type="ECO:0000256" key="9">
    <source>
        <dbReference type="SAM" id="MobiDB-lite"/>
    </source>
</evidence>
<keyword evidence="4 10" id="KW-1133">Transmembrane helix</keyword>
<dbReference type="GO" id="GO:0005886">
    <property type="term" value="C:plasma membrane"/>
    <property type="evidence" value="ECO:0007669"/>
    <property type="project" value="UniProtKB-SubCell"/>
</dbReference>
<keyword evidence="5" id="KW-0297">G-protein coupled receptor</keyword>
<evidence type="ECO:0000256" key="3">
    <source>
        <dbReference type="ARBA" id="ARBA00022692"/>
    </source>
</evidence>
<feature type="transmembrane region" description="Helical" evidence="10">
    <location>
        <begin position="144"/>
        <end position="165"/>
    </location>
</feature>
<evidence type="ECO:0000256" key="10">
    <source>
        <dbReference type="SAM" id="Phobius"/>
    </source>
</evidence>
<feature type="transmembrane region" description="Helical" evidence="10">
    <location>
        <begin position="268"/>
        <end position="289"/>
    </location>
</feature>
<feature type="compositionally biased region" description="Polar residues" evidence="9">
    <location>
        <begin position="487"/>
        <end position="498"/>
    </location>
</feature>
<gene>
    <name evidence="12" type="ORF">C0Q70_07979</name>
</gene>
<feature type="transmembrane region" description="Helical" evidence="10">
    <location>
        <begin position="185"/>
        <end position="211"/>
    </location>
</feature>
<name>A0A2T7PGJ6_POMCA</name>
<feature type="compositionally biased region" description="Gly residues" evidence="9">
    <location>
        <begin position="551"/>
        <end position="562"/>
    </location>
</feature>
<dbReference type="Pfam" id="PF00001">
    <property type="entry name" value="7tm_1"/>
    <property type="match status" value="1"/>
</dbReference>
<dbReference type="AlphaFoldDB" id="A0A2T7PGJ6"/>
<dbReference type="GO" id="GO:0043005">
    <property type="term" value="C:neuron projection"/>
    <property type="evidence" value="ECO:0007669"/>
    <property type="project" value="TreeGrafter"/>
</dbReference>
<dbReference type="PROSITE" id="PS50262">
    <property type="entry name" value="G_PROTEIN_RECEP_F1_2"/>
    <property type="match status" value="1"/>
</dbReference>